<reference evidence="4" key="3">
    <citation type="journal article" date="2014" name="Genetics">
        <title>Maintaining two mating types: Structure of the mating type locus and its role in heterokaryosis in Podospora anserina.</title>
        <authorList>
            <person name="Grognet P."/>
            <person name="Bidard F."/>
            <person name="Kuchly C."/>
            <person name="Tong L.C.H."/>
            <person name="Coppin E."/>
            <person name="Benkhali J.A."/>
            <person name="Couloux A."/>
            <person name="Wincker P."/>
            <person name="Debuchy R."/>
            <person name="Silar P."/>
        </authorList>
    </citation>
    <scope>GENOME REANNOTATION</scope>
    <source>
        <strain evidence="4">S / ATCC MYA-4624 / DSM 980 / FGSC 10383</strain>
    </source>
</reference>
<dbReference type="RefSeq" id="XP_001904408.1">
    <property type="nucleotide sequence ID" value="XM_001904373.1"/>
</dbReference>
<reference evidence="2" key="2">
    <citation type="submission" date="2008-07" db="EMBL/GenBank/DDBJ databases">
        <authorList>
            <person name="Genoscope - CEA"/>
        </authorList>
    </citation>
    <scope>NUCLEOTIDE SEQUENCE</scope>
    <source>
        <strain evidence="2">S mat+</strain>
    </source>
</reference>
<dbReference type="Proteomes" id="UP000001197">
    <property type="component" value="Chromosome 5"/>
</dbReference>
<reference evidence="2 4" key="1">
    <citation type="journal article" date="2008" name="Genome Biol.">
        <title>The genome sequence of the model ascomycete fungus Podospora anserina.</title>
        <authorList>
            <person name="Espagne E."/>
            <person name="Lespinet O."/>
            <person name="Malagnac F."/>
            <person name="Da Silva C."/>
            <person name="Jaillon O."/>
            <person name="Porcel B.M."/>
            <person name="Couloux A."/>
            <person name="Aury J.-M."/>
            <person name="Segurens B."/>
            <person name="Poulain J."/>
            <person name="Anthouard V."/>
            <person name="Grossetete S."/>
            <person name="Khalili H."/>
            <person name="Coppin E."/>
            <person name="Dequard-Chablat M."/>
            <person name="Picard M."/>
            <person name="Contamine V."/>
            <person name="Arnaise S."/>
            <person name="Bourdais A."/>
            <person name="Berteaux-Lecellier V."/>
            <person name="Gautheret D."/>
            <person name="de Vries R.P."/>
            <person name="Battaglia E."/>
            <person name="Coutinho P.M."/>
            <person name="Danchin E.G.J."/>
            <person name="Henrissat B."/>
            <person name="El Khoury R."/>
            <person name="Sainsard-Chanet A."/>
            <person name="Boivin A."/>
            <person name="Pinan-Lucarre B."/>
            <person name="Sellem C.H."/>
            <person name="Debuchy R."/>
            <person name="Wincker P."/>
            <person name="Weissenbach J."/>
            <person name="Silar P."/>
        </authorList>
    </citation>
    <scope>NUCLEOTIDE SEQUENCE [LARGE SCALE GENOMIC DNA]</scope>
    <source>
        <strain evidence="4">S / ATCC MYA-4624 / DSM 980 / FGSC 10383</strain>
        <strain evidence="2">S mat+</strain>
    </source>
</reference>
<evidence type="ECO:0000313" key="2">
    <source>
        <dbReference type="EMBL" id="CAP62188.1"/>
    </source>
</evidence>
<sequence length="218" mass="25067">MRCVSLADATPSVWLTFTLWNFGSNSDRLNVTFSSISVRSWSCTTNISQTIPRPLKPIESCWNTSRLPTARSSSTLTSFSRKEITYDLLWALFRPNTEAYATCRGTGAPRCVIYNHCEEMKRLAGSRYLHVSTRFLNSDGRVLGETTVCIEIDIFRGAKRIELLSVYPLEYHPEPDTTRRQIIECGREYVSLMGIHHRQYDGTVFYIDDVGEIVRWYI</sequence>
<reference evidence="3" key="4">
    <citation type="submission" date="2015-04" db="EMBL/GenBank/DDBJ databases">
        <title>Maintaining two mating types: Structure of the mating type locus and its role in heterokaryosis in Podospora anserina.</title>
        <authorList>
            <person name="Grognet P."/>
            <person name="Bidard F."/>
            <person name="Kuchly C."/>
            <person name="Chan Ho Tong L."/>
            <person name="Coppin E."/>
            <person name="Ait Benkhali J."/>
            <person name="Couloux A."/>
            <person name="Wincker P."/>
            <person name="Debuchy R."/>
            <person name="Silar P."/>
        </authorList>
    </citation>
    <scope>NUCLEOTIDE SEQUENCE</scope>
</reference>
<evidence type="ECO:0000313" key="4">
    <source>
        <dbReference type="Proteomes" id="UP000001197"/>
    </source>
</evidence>
<name>B2AFG9_PODAN</name>
<dbReference type="EMBL" id="CU633459">
    <property type="protein sequence ID" value="CAP62188.1"/>
    <property type="molecule type" value="Genomic_DNA"/>
</dbReference>
<accession>B2AFG9</accession>
<dbReference type="EMBL" id="FO904940">
    <property type="protein sequence ID" value="CDP29258.1"/>
    <property type="molecule type" value="Genomic_DNA"/>
</dbReference>
<dbReference type="InterPro" id="IPR054289">
    <property type="entry name" value="DUF7025"/>
</dbReference>
<organism evidence="2">
    <name type="scientific">Podospora anserina (strain S / ATCC MYA-4624 / DSM 980 / FGSC 10383)</name>
    <name type="common">Pleurage anserina</name>
    <dbReference type="NCBI Taxonomy" id="515849"/>
    <lineage>
        <taxon>Eukaryota</taxon>
        <taxon>Fungi</taxon>
        <taxon>Dikarya</taxon>
        <taxon>Ascomycota</taxon>
        <taxon>Pezizomycotina</taxon>
        <taxon>Sordariomycetes</taxon>
        <taxon>Sordariomycetidae</taxon>
        <taxon>Sordariales</taxon>
        <taxon>Podosporaceae</taxon>
        <taxon>Podospora</taxon>
        <taxon>Podospora anserina</taxon>
    </lineage>
</organism>
<protein>
    <submittedName>
        <fullName evidence="2">Podospora anserina S mat+ genomic DNA chromosome 5, supercontig 3</fullName>
    </submittedName>
</protein>
<gene>
    <name evidence="2" type="ORF">PODANS_5_12760</name>
</gene>
<dbReference type="VEuPathDB" id="FungiDB:PODANS_5_12760"/>
<dbReference type="PANTHER" id="PTHR46411">
    <property type="entry name" value="FAMILY ATPASE, PUTATIVE-RELATED"/>
    <property type="match status" value="1"/>
</dbReference>
<evidence type="ECO:0000259" key="1">
    <source>
        <dbReference type="Pfam" id="PF22942"/>
    </source>
</evidence>
<dbReference type="Pfam" id="PF22942">
    <property type="entry name" value="DUF7025"/>
    <property type="match status" value="1"/>
</dbReference>
<dbReference type="GeneID" id="6188508"/>
<dbReference type="OrthoDB" id="10042665at2759"/>
<dbReference type="KEGG" id="pan:PODANSg1428"/>
<dbReference type="AlphaFoldDB" id="B2AFG9"/>
<dbReference type="PANTHER" id="PTHR46411:SF1">
    <property type="entry name" value="FAMILY ATPASE, PUTATIVE (AFU_ORTHOLOGUE AFUA_7G05752)-RELATED"/>
    <property type="match status" value="1"/>
</dbReference>
<evidence type="ECO:0000313" key="3">
    <source>
        <dbReference type="EMBL" id="CDP29258.1"/>
    </source>
</evidence>
<proteinExistence type="predicted"/>
<feature type="domain" description="DUF7025" evidence="1">
    <location>
        <begin position="78"/>
        <end position="173"/>
    </location>
</feature>
<dbReference type="STRING" id="515849.B2AFG9"/>
<keyword evidence="4" id="KW-1185">Reference proteome</keyword>
<dbReference type="HOGENOM" id="CLU_1267365_0_0_1"/>